<keyword evidence="2" id="KW-1185">Reference proteome</keyword>
<dbReference type="SUPFAM" id="SSF82199">
    <property type="entry name" value="SET domain"/>
    <property type="match status" value="1"/>
</dbReference>
<dbReference type="EMBL" id="MU007072">
    <property type="protein sequence ID" value="KAF2424908.1"/>
    <property type="molecule type" value="Genomic_DNA"/>
</dbReference>
<name>A0A9P4TVF8_9PEZI</name>
<evidence type="ECO:0000313" key="1">
    <source>
        <dbReference type="EMBL" id="KAF2424908.1"/>
    </source>
</evidence>
<dbReference type="GO" id="GO:0016279">
    <property type="term" value="F:protein-lysine N-methyltransferase activity"/>
    <property type="evidence" value="ECO:0007669"/>
    <property type="project" value="TreeGrafter"/>
</dbReference>
<proteinExistence type="predicted"/>
<dbReference type="Proteomes" id="UP000800235">
    <property type="component" value="Unassembled WGS sequence"/>
</dbReference>
<dbReference type="AlphaFoldDB" id="A0A9P4TVF8"/>
<dbReference type="PANTHER" id="PTHR13271:SF76">
    <property type="entry name" value="SET DOMAIN-CONTAINING PROTEIN 8"/>
    <property type="match status" value="1"/>
</dbReference>
<accession>A0A9P4TVF8</accession>
<dbReference type="PANTHER" id="PTHR13271">
    <property type="entry name" value="UNCHARACTERIZED PUTATIVE METHYLTRANSFERASE"/>
    <property type="match status" value="1"/>
</dbReference>
<protein>
    <submittedName>
        <fullName evidence="1">SET domain-containing protein</fullName>
    </submittedName>
</protein>
<organism evidence="1 2">
    <name type="scientific">Tothia fuscella</name>
    <dbReference type="NCBI Taxonomy" id="1048955"/>
    <lineage>
        <taxon>Eukaryota</taxon>
        <taxon>Fungi</taxon>
        <taxon>Dikarya</taxon>
        <taxon>Ascomycota</taxon>
        <taxon>Pezizomycotina</taxon>
        <taxon>Dothideomycetes</taxon>
        <taxon>Pleosporomycetidae</taxon>
        <taxon>Venturiales</taxon>
        <taxon>Cylindrosympodiaceae</taxon>
        <taxon>Tothia</taxon>
    </lineage>
</organism>
<dbReference type="InterPro" id="IPR046341">
    <property type="entry name" value="SET_dom_sf"/>
</dbReference>
<sequence length="266" mass="29079">MIRRGKREGWLNLPPSAVRPWAGLNGVTFDGVKIGSIAGRGTGVVASRVLKGGNEGPLMVIPGDLILSLERVELQAKSDQKLQELLSTLGDYARTTRGAILVFLLRQATIANPQVTETIGTINPFTEYIKFLPEEMLPTFWTEEERALLMGTSLHPALEAKLTSLQKEFDNVRTATENIPWCSKYWWGVGTGLLSFDDWLQVDAMYRSRALEFPGIGDSMVPCIDMANHASGDGTAALYETDGHGNGVLLLRDGSDLTEGQEVTIT</sequence>
<evidence type="ECO:0000313" key="2">
    <source>
        <dbReference type="Proteomes" id="UP000800235"/>
    </source>
</evidence>
<dbReference type="InterPro" id="IPR050600">
    <property type="entry name" value="SETD3_SETD6_MTase"/>
</dbReference>
<dbReference type="OrthoDB" id="441812at2759"/>
<dbReference type="GO" id="GO:0005634">
    <property type="term" value="C:nucleus"/>
    <property type="evidence" value="ECO:0007669"/>
    <property type="project" value="TreeGrafter"/>
</dbReference>
<dbReference type="Gene3D" id="3.90.1410.10">
    <property type="entry name" value="set domain protein methyltransferase, domain 1"/>
    <property type="match status" value="1"/>
</dbReference>
<gene>
    <name evidence="1" type="ORF">EJ08DRAFT_652229</name>
</gene>
<reference evidence="1" key="1">
    <citation type="journal article" date="2020" name="Stud. Mycol.">
        <title>101 Dothideomycetes genomes: a test case for predicting lifestyles and emergence of pathogens.</title>
        <authorList>
            <person name="Haridas S."/>
            <person name="Albert R."/>
            <person name="Binder M."/>
            <person name="Bloem J."/>
            <person name="Labutti K."/>
            <person name="Salamov A."/>
            <person name="Andreopoulos B."/>
            <person name="Baker S."/>
            <person name="Barry K."/>
            <person name="Bills G."/>
            <person name="Bluhm B."/>
            <person name="Cannon C."/>
            <person name="Castanera R."/>
            <person name="Culley D."/>
            <person name="Daum C."/>
            <person name="Ezra D."/>
            <person name="Gonzalez J."/>
            <person name="Henrissat B."/>
            <person name="Kuo A."/>
            <person name="Liang C."/>
            <person name="Lipzen A."/>
            <person name="Lutzoni F."/>
            <person name="Magnuson J."/>
            <person name="Mondo S."/>
            <person name="Nolan M."/>
            <person name="Ohm R."/>
            <person name="Pangilinan J."/>
            <person name="Park H.-J."/>
            <person name="Ramirez L."/>
            <person name="Alfaro M."/>
            <person name="Sun H."/>
            <person name="Tritt A."/>
            <person name="Yoshinaga Y."/>
            <person name="Zwiers L.-H."/>
            <person name="Turgeon B."/>
            <person name="Goodwin S."/>
            <person name="Spatafora J."/>
            <person name="Crous P."/>
            <person name="Grigoriev I."/>
        </authorList>
    </citation>
    <scope>NUCLEOTIDE SEQUENCE</scope>
    <source>
        <strain evidence="1">CBS 130266</strain>
    </source>
</reference>
<comment type="caution">
    <text evidence="1">The sequence shown here is derived from an EMBL/GenBank/DDBJ whole genome shotgun (WGS) entry which is preliminary data.</text>
</comment>
<dbReference type="CDD" id="cd10527">
    <property type="entry name" value="SET_LSMT"/>
    <property type="match status" value="1"/>
</dbReference>